<dbReference type="Proteomes" id="UP000431922">
    <property type="component" value="Unassembled WGS sequence"/>
</dbReference>
<dbReference type="Gene3D" id="3.40.50.300">
    <property type="entry name" value="P-loop containing nucleotide triphosphate hydrolases"/>
    <property type="match status" value="1"/>
</dbReference>
<dbReference type="InterPro" id="IPR027417">
    <property type="entry name" value="P-loop_NTPase"/>
</dbReference>
<dbReference type="Pfam" id="PF09848">
    <property type="entry name" value="SLFN-g3_helicase"/>
    <property type="match status" value="1"/>
</dbReference>
<feature type="domain" description="Schlafen group 3-like DNA/RNA helicase" evidence="1">
    <location>
        <begin position="238"/>
        <end position="618"/>
    </location>
</feature>
<reference evidence="2 3" key="1">
    <citation type="submission" date="2019-12" db="EMBL/GenBank/DDBJ databases">
        <title>Genomic-based taxomic classification of the family Erythrobacteraceae.</title>
        <authorList>
            <person name="Xu L."/>
        </authorList>
    </citation>
    <scope>NUCLEOTIDE SEQUENCE [LARGE SCALE GENOMIC DNA]</scope>
    <source>
        <strain evidence="2 3">KCTC 42453</strain>
    </source>
</reference>
<evidence type="ECO:0000259" key="1">
    <source>
        <dbReference type="Pfam" id="PF09848"/>
    </source>
</evidence>
<gene>
    <name evidence="2" type="ORF">GRI65_10285</name>
</gene>
<evidence type="ECO:0000313" key="3">
    <source>
        <dbReference type="Proteomes" id="UP000431922"/>
    </source>
</evidence>
<protein>
    <submittedName>
        <fullName evidence="2">DUF2075 domain-containing protein</fullName>
    </submittedName>
</protein>
<proteinExistence type="predicted"/>
<keyword evidence="3" id="KW-1185">Reference proteome</keyword>
<dbReference type="AlphaFoldDB" id="A0A845B3X8"/>
<dbReference type="RefSeq" id="WP_160756389.1">
    <property type="nucleotide sequence ID" value="NZ_WTYL01000002.1"/>
</dbReference>
<organism evidence="2 3">
    <name type="scientific">Allopontixanthobacter sediminis</name>
    <dbReference type="NCBI Taxonomy" id="1689985"/>
    <lineage>
        <taxon>Bacteria</taxon>
        <taxon>Pseudomonadati</taxon>
        <taxon>Pseudomonadota</taxon>
        <taxon>Alphaproteobacteria</taxon>
        <taxon>Sphingomonadales</taxon>
        <taxon>Erythrobacteraceae</taxon>
        <taxon>Allopontixanthobacter</taxon>
    </lineage>
</organism>
<evidence type="ECO:0000313" key="2">
    <source>
        <dbReference type="EMBL" id="MXP44844.1"/>
    </source>
</evidence>
<accession>A0A845B3X8</accession>
<comment type="caution">
    <text evidence="2">The sequence shown here is derived from an EMBL/GenBank/DDBJ whole genome shotgun (WGS) entry which is preliminary data.</text>
</comment>
<dbReference type="EMBL" id="WTYL01000002">
    <property type="protein sequence ID" value="MXP44844.1"/>
    <property type="molecule type" value="Genomic_DNA"/>
</dbReference>
<sequence length="646" mass="71817">MHRTFVSLRASEVSRVSDAELYGQLAGKLSFAVEPAQRSAWNYQITHLRELARQLPDAHFSMEFLIPRMGRRADLIVLHSGIIFVVEYKVGSKSFDRSSLNQTYGYGLDLKHFHQPSHDRSIVPILVATEAAGEQSCALEWDDDGLAQPQRVNSEELAPLINFTSRVYGEGGFIDPAAWLAGRYRPTPTIVEAAQALYSGHDVEEISRSEAGAENLTKTADYVSAAIEDAKNNKKKIICFVTGVPGSGKTLAGLNLATARQRSHSDEHAVFLSGNGPLVAVLREALALDAVAQSKASEKPSSKVLEKRRASAFIQNIHHFRDDALTSALAPDEKVVVFDEAQRAWDVAQTSKFMQQKKGQVGFSMSEPEFLLSVMDRHRDWCAIVCLVGGGQEINTGEAGIDEWLRALERSFPHWEAHIPDALKTSIKLPGQVHAPSLHLATSIRSFRAEKLSDFVGHVIDGDADAAKRVHAELSDYPLLITRDLDQAREWLRSQRRGAERAGLLASSNAARLKPHGVFVKAKIEPEKWFLAEVGDVRSSDALEDAATEFDVQGLELDWACLCWDANLRWTDGAWETLQFRGSQWQAVNDPERQSYIANSYRVLLTRARQGLVVFVPDGAENDHTRPSKVYQEIYEFLRECGFSSI</sequence>
<dbReference type="OrthoDB" id="3193269at2"/>
<name>A0A845B3X8_9SPHN</name>
<dbReference type="InterPro" id="IPR018647">
    <property type="entry name" value="SLFN_3-like_DNA/RNA_helicase"/>
</dbReference>
<dbReference type="SUPFAM" id="SSF52540">
    <property type="entry name" value="P-loop containing nucleoside triphosphate hydrolases"/>
    <property type="match status" value="2"/>
</dbReference>